<proteinExistence type="predicted"/>
<dbReference type="Pfam" id="PF01979">
    <property type="entry name" value="Amidohydro_1"/>
    <property type="match status" value="1"/>
</dbReference>
<dbReference type="GO" id="GO:0006145">
    <property type="term" value="P:purine nucleobase catabolic process"/>
    <property type="evidence" value="ECO:0007669"/>
    <property type="project" value="TreeGrafter"/>
</dbReference>
<dbReference type="InterPro" id="IPR032466">
    <property type="entry name" value="Metal_Hydrolase"/>
</dbReference>
<dbReference type="Gene3D" id="3.20.20.140">
    <property type="entry name" value="Metal-dependent hydrolases"/>
    <property type="match status" value="1"/>
</dbReference>
<evidence type="ECO:0000313" key="2">
    <source>
        <dbReference type="EMBL" id="RJO62308.1"/>
    </source>
</evidence>
<dbReference type="GO" id="GO:0005737">
    <property type="term" value="C:cytoplasm"/>
    <property type="evidence" value="ECO:0007669"/>
    <property type="project" value="TreeGrafter"/>
</dbReference>
<gene>
    <name evidence="2" type="ORF">C4544_00480</name>
</gene>
<dbReference type="PANTHER" id="PTHR43668:SF2">
    <property type="entry name" value="ALLANTOINASE"/>
    <property type="match status" value="1"/>
</dbReference>
<dbReference type="InterPro" id="IPR006680">
    <property type="entry name" value="Amidohydro-rel"/>
</dbReference>
<dbReference type="Proteomes" id="UP000285655">
    <property type="component" value="Unassembled WGS sequence"/>
</dbReference>
<reference evidence="2 3" key="1">
    <citation type="journal article" date="2017" name="ISME J.">
        <title>Energy and carbon metabolisms in a deep terrestrial subsurface fluid microbial community.</title>
        <authorList>
            <person name="Momper L."/>
            <person name="Jungbluth S.P."/>
            <person name="Lee M.D."/>
            <person name="Amend J.P."/>
        </authorList>
    </citation>
    <scope>NUCLEOTIDE SEQUENCE [LARGE SCALE GENOMIC DNA]</scope>
    <source>
        <strain evidence="2">SURF_29</strain>
    </source>
</reference>
<dbReference type="AlphaFoldDB" id="A0A419DGW1"/>
<dbReference type="EMBL" id="QZJW01000002">
    <property type="protein sequence ID" value="RJO62308.1"/>
    <property type="molecule type" value="Genomic_DNA"/>
</dbReference>
<evidence type="ECO:0000259" key="1">
    <source>
        <dbReference type="Pfam" id="PF01979"/>
    </source>
</evidence>
<sequence length="341" mass="38863">MRELCYRKRQKDVRRRAVFCGGKMRIDPHVHLRDEEQNYKETITHGLATARKAGVDIVFDMPNTQKPILAKEDIERRLKLVPDPEKGRYFLYIGATIDKNQLKEATELVSEVKEVIGIKMFAGKSTGTLEIIDEEEQKGVYEALAELNYNGVLAVHCEKEGYIVDTFDPKSPISHATSRPNIAEVESIKDQIKFARDTGFKGNLHICHTSTKESVELVDEARKDIKITCGVTPHHLLFDETKMNDDHGLLYKMNPPLRSKEDVEALSNYLKEGKIDWIETDHAPHTIGEKLYDGYPSGFPSLYLYKELVERLLPDWGLTQSQIEDLTSNNIIKAFGMGDEL</sequence>
<dbReference type="GO" id="GO:0004038">
    <property type="term" value="F:allantoinase activity"/>
    <property type="evidence" value="ECO:0007669"/>
    <property type="project" value="TreeGrafter"/>
</dbReference>
<dbReference type="InterPro" id="IPR050138">
    <property type="entry name" value="DHOase/Allantoinase_Hydrolase"/>
</dbReference>
<name>A0A419DGW1_9BACT</name>
<organism evidence="2 3">
    <name type="scientific">candidate division WS5 bacterium</name>
    <dbReference type="NCBI Taxonomy" id="2093353"/>
    <lineage>
        <taxon>Bacteria</taxon>
        <taxon>candidate division WS5</taxon>
    </lineage>
</organism>
<protein>
    <submittedName>
        <fullName evidence="2">Dihydroorotase</fullName>
    </submittedName>
</protein>
<comment type="caution">
    <text evidence="2">The sequence shown here is derived from an EMBL/GenBank/DDBJ whole genome shotgun (WGS) entry which is preliminary data.</text>
</comment>
<dbReference type="PANTHER" id="PTHR43668">
    <property type="entry name" value="ALLANTOINASE"/>
    <property type="match status" value="1"/>
</dbReference>
<accession>A0A419DGW1</accession>
<feature type="domain" description="Amidohydrolase-related" evidence="1">
    <location>
        <begin position="26"/>
        <end position="339"/>
    </location>
</feature>
<dbReference type="SUPFAM" id="SSF51556">
    <property type="entry name" value="Metallo-dependent hydrolases"/>
    <property type="match status" value="1"/>
</dbReference>
<evidence type="ECO:0000313" key="3">
    <source>
        <dbReference type="Proteomes" id="UP000285655"/>
    </source>
</evidence>